<evidence type="ECO:0000313" key="2">
    <source>
        <dbReference type="Proteomes" id="UP000230423"/>
    </source>
</evidence>
<sequence>MRHGENIEGADDDLNDADRPFNYMNMGQYINNEPAPNQHNVQYFDLDIHNWPRRLRKFLPFVAYSPHRTALLRIVVLISVREIVEGEELFSAYISK</sequence>
<dbReference type="Proteomes" id="UP000230423">
    <property type="component" value="Unassembled WGS sequence"/>
</dbReference>
<evidence type="ECO:0000313" key="1">
    <source>
        <dbReference type="EMBL" id="PIO63797.1"/>
    </source>
</evidence>
<name>A0A2G9U0Q9_TELCI</name>
<dbReference type="AlphaFoldDB" id="A0A2G9U0Q9"/>
<dbReference type="OrthoDB" id="442460at2759"/>
<proteinExistence type="predicted"/>
<dbReference type="EMBL" id="KZ350519">
    <property type="protein sequence ID" value="PIO63797.1"/>
    <property type="molecule type" value="Genomic_DNA"/>
</dbReference>
<protein>
    <recommendedName>
        <fullName evidence="3">SET domain-containing protein</fullName>
    </recommendedName>
</protein>
<reference evidence="1 2" key="1">
    <citation type="submission" date="2015-09" db="EMBL/GenBank/DDBJ databases">
        <title>Draft genome of the parasitic nematode Teladorsagia circumcincta isolate WARC Sus (inbred).</title>
        <authorList>
            <person name="Mitreva M."/>
        </authorList>
    </citation>
    <scope>NUCLEOTIDE SEQUENCE [LARGE SCALE GENOMIC DNA]</scope>
    <source>
        <strain evidence="1 2">S</strain>
    </source>
</reference>
<evidence type="ECO:0008006" key="3">
    <source>
        <dbReference type="Google" id="ProtNLM"/>
    </source>
</evidence>
<gene>
    <name evidence="1" type="ORF">TELCIR_14591</name>
</gene>
<organism evidence="1 2">
    <name type="scientific">Teladorsagia circumcincta</name>
    <name type="common">Brown stomach worm</name>
    <name type="synonym">Ostertagia circumcincta</name>
    <dbReference type="NCBI Taxonomy" id="45464"/>
    <lineage>
        <taxon>Eukaryota</taxon>
        <taxon>Metazoa</taxon>
        <taxon>Ecdysozoa</taxon>
        <taxon>Nematoda</taxon>
        <taxon>Chromadorea</taxon>
        <taxon>Rhabditida</taxon>
        <taxon>Rhabditina</taxon>
        <taxon>Rhabditomorpha</taxon>
        <taxon>Strongyloidea</taxon>
        <taxon>Trichostrongylidae</taxon>
        <taxon>Teladorsagia</taxon>
    </lineage>
</organism>
<keyword evidence="2" id="KW-1185">Reference proteome</keyword>
<accession>A0A2G9U0Q9</accession>